<protein>
    <submittedName>
        <fullName evidence="2">Uncharacterized protein</fullName>
    </submittedName>
</protein>
<organism evidence="2 3">
    <name type="scientific">Paspalum notatum var. saurae</name>
    <dbReference type="NCBI Taxonomy" id="547442"/>
    <lineage>
        <taxon>Eukaryota</taxon>
        <taxon>Viridiplantae</taxon>
        <taxon>Streptophyta</taxon>
        <taxon>Embryophyta</taxon>
        <taxon>Tracheophyta</taxon>
        <taxon>Spermatophyta</taxon>
        <taxon>Magnoliopsida</taxon>
        <taxon>Liliopsida</taxon>
        <taxon>Poales</taxon>
        <taxon>Poaceae</taxon>
        <taxon>PACMAD clade</taxon>
        <taxon>Panicoideae</taxon>
        <taxon>Andropogonodae</taxon>
        <taxon>Paspaleae</taxon>
        <taxon>Paspalinae</taxon>
        <taxon>Paspalum</taxon>
    </lineage>
</organism>
<sequence length="259" mass="29161">MCRASLPRYLYPFKNPYCFPLHFPPSASLPPPSDARTFLDFLSFGHSSLPFADLLFPFTFEPKEPHLHPPSPPPKDPVAAAEATTGAQIRELERPFKSRNALLDSHGRDFLAVFQTALRRQEEQRKDGRKEPCPVDAAAAAGPARRCQALAPLADIARPARALLFVLLFRFSCGLQVTIVKMRNVAKWFSWDIEIDILDTMVPIINQDKGIPSTEPTETLLTFRSDKVLRPSNKNKRQVYFVQNLVCKDSLSGKSKERS</sequence>
<dbReference type="EMBL" id="CP144751">
    <property type="protein sequence ID" value="WVZ87221.1"/>
    <property type="molecule type" value="Genomic_DNA"/>
</dbReference>
<accession>A0AAQ3X787</accession>
<dbReference type="Proteomes" id="UP001341281">
    <property type="component" value="Chromosome 07"/>
</dbReference>
<dbReference type="AlphaFoldDB" id="A0AAQ3X787"/>
<evidence type="ECO:0000313" key="3">
    <source>
        <dbReference type="Proteomes" id="UP001341281"/>
    </source>
</evidence>
<name>A0AAQ3X787_PASNO</name>
<proteinExistence type="predicted"/>
<keyword evidence="3" id="KW-1185">Reference proteome</keyword>
<evidence type="ECO:0000313" key="2">
    <source>
        <dbReference type="EMBL" id="WVZ87221.1"/>
    </source>
</evidence>
<reference evidence="2 3" key="1">
    <citation type="submission" date="2024-02" db="EMBL/GenBank/DDBJ databases">
        <title>High-quality chromosome-scale genome assembly of Pensacola bahiagrass (Paspalum notatum Flugge var. saurae).</title>
        <authorList>
            <person name="Vega J.M."/>
            <person name="Podio M."/>
            <person name="Orjuela J."/>
            <person name="Siena L.A."/>
            <person name="Pessino S.C."/>
            <person name="Combes M.C."/>
            <person name="Mariac C."/>
            <person name="Albertini E."/>
            <person name="Pupilli F."/>
            <person name="Ortiz J.P.A."/>
            <person name="Leblanc O."/>
        </authorList>
    </citation>
    <scope>NUCLEOTIDE SEQUENCE [LARGE SCALE GENOMIC DNA]</scope>
    <source>
        <strain evidence="2">R1</strain>
        <tissue evidence="2">Leaf</tissue>
    </source>
</reference>
<gene>
    <name evidence="2" type="ORF">U9M48_033896</name>
</gene>
<evidence type="ECO:0000256" key="1">
    <source>
        <dbReference type="SAM" id="MobiDB-lite"/>
    </source>
</evidence>
<feature type="region of interest" description="Disordered" evidence="1">
    <location>
        <begin position="63"/>
        <end position="82"/>
    </location>
</feature>